<protein>
    <submittedName>
        <fullName evidence="2">Uncharacterized protein</fullName>
    </submittedName>
</protein>
<name>A0A9Q0IPM2_9TELE</name>
<feature type="compositionally biased region" description="Low complexity" evidence="1">
    <location>
        <begin position="81"/>
        <end position="91"/>
    </location>
</feature>
<dbReference type="AlphaFoldDB" id="A0A9Q0IPM2"/>
<feature type="region of interest" description="Disordered" evidence="1">
    <location>
        <begin position="30"/>
        <end position="68"/>
    </location>
</feature>
<dbReference type="EMBL" id="JANIIK010000043">
    <property type="protein sequence ID" value="KAJ3605803.1"/>
    <property type="molecule type" value="Genomic_DNA"/>
</dbReference>
<feature type="region of interest" description="Disordered" evidence="1">
    <location>
        <begin position="81"/>
        <end position="107"/>
    </location>
</feature>
<comment type="caution">
    <text evidence="2">The sequence shown here is derived from an EMBL/GenBank/DDBJ whole genome shotgun (WGS) entry which is preliminary data.</text>
</comment>
<evidence type="ECO:0000313" key="3">
    <source>
        <dbReference type="Proteomes" id="UP001148018"/>
    </source>
</evidence>
<dbReference type="Proteomes" id="UP001148018">
    <property type="component" value="Unassembled WGS sequence"/>
</dbReference>
<proteinExistence type="predicted"/>
<accession>A0A9Q0IPM2</accession>
<gene>
    <name evidence="2" type="ORF">NHX12_027847</name>
</gene>
<sequence length="156" mass="16826">MMGLCGFSNQDYNSHNASRAEVLLLRCTCQPSSSSSSEPDRTSHSSIPPPSLPPSRYGRRRCLGPGRRTVPSLSGLSLVSLINNNNNNNNNTPPPTEYTPNETEQAEDLEEDLISRVGDPPLFRHRDTGGPGPITPSIGENVSYLVVVVVAAIGRQ</sequence>
<reference evidence="2" key="1">
    <citation type="submission" date="2022-07" db="EMBL/GenBank/DDBJ databases">
        <title>Chromosome-level genome of Muraenolepis orangiensis.</title>
        <authorList>
            <person name="Kim J."/>
        </authorList>
    </citation>
    <scope>NUCLEOTIDE SEQUENCE</scope>
    <source>
        <strain evidence="2">KU_S4_2022</strain>
        <tissue evidence="2">Muscle</tissue>
    </source>
</reference>
<organism evidence="2 3">
    <name type="scientific">Muraenolepis orangiensis</name>
    <name type="common">Patagonian moray cod</name>
    <dbReference type="NCBI Taxonomy" id="630683"/>
    <lineage>
        <taxon>Eukaryota</taxon>
        <taxon>Metazoa</taxon>
        <taxon>Chordata</taxon>
        <taxon>Craniata</taxon>
        <taxon>Vertebrata</taxon>
        <taxon>Euteleostomi</taxon>
        <taxon>Actinopterygii</taxon>
        <taxon>Neopterygii</taxon>
        <taxon>Teleostei</taxon>
        <taxon>Neoteleostei</taxon>
        <taxon>Acanthomorphata</taxon>
        <taxon>Zeiogadaria</taxon>
        <taxon>Gadariae</taxon>
        <taxon>Gadiformes</taxon>
        <taxon>Muraenolepidoidei</taxon>
        <taxon>Muraenolepididae</taxon>
        <taxon>Muraenolepis</taxon>
    </lineage>
</organism>
<evidence type="ECO:0000256" key="1">
    <source>
        <dbReference type="SAM" id="MobiDB-lite"/>
    </source>
</evidence>
<evidence type="ECO:0000313" key="2">
    <source>
        <dbReference type="EMBL" id="KAJ3605803.1"/>
    </source>
</evidence>
<keyword evidence="3" id="KW-1185">Reference proteome</keyword>